<feature type="compositionally biased region" description="Low complexity" evidence="1">
    <location>
        <begin position="41"/>
        <end position="61"/>
    </location>
</feature>
<feature type="compositionally biased region" description="Basic and acidic residues" evidence="1">
    <location>
        <begin position="175"/>
        <end position="188"/>
    </location>
</feature>
<feature type="region of interest" description="Disordered" evidence="1">
    <location>
        <begin position="1"/>
        <end position="111"/>
    </location>
</feature>
<feature type="compositionally biased region" description="Polar residues" evidence="1">
    <location>
        <begin position="62"/>
        <end position="71"/>
    </location>
</feature>
<evidence type="ECO:0000256" key="1">
    <source>
        <dbReference type="SAM" id="MobiDB-lite"/>
    </source>
</evidence>
<feature type="compositionally biased region" description="Low complexity" evidence="1">
    <location>
        <begin position="76"/>
        <end position="97"/>
    </location>
</feature>
<evidence type="ECO:0000313" key="3">
    <source>
        <dbReference type="Proteomes" id="UP000774617"/>
    </source>
</evidence>
<proteinExistence type="predicted"/>
<evidence type="ECO:0000313" key="2">
    <source>
        <dbReference type="EMBL" id="KAH7032324.1"/>
    </source>
</evidence>
<reference evidence="2 3" key="1">
    <citation type="journal article" date="2021" name="Nat. Commun.">
        <title>Genetic determinants of endophytism in the Arabidopsis root mycobiome.</title>
        <authorList>
            <person name="Mesny F."/>
            <person name="Miyauchi S."/>
            <person name="Thiergart T."/>
            <person name="Pickel B."/>
            <person name="Atanasova L."/>
            <person name="Karlsson M."/>
            <person name="Huettel B."/>
            <person name="Barry K.W."/>
            <person name="Haridas S."/>
            <person name="Chen C."/>
            <person name="Bauer D."/>
            <person name="Andreopoulos W."/>
            <person name="Pangilinan J."/>
            <person name="LaButti K."/>
            <person name="Riley R."/>
            <person name="Lipzen A."/>
            <person name="Clum A."/>
            <person name="Drula E."/>
            <person name="Henrissat B."/>
            <person name="Kohler A."/>
            <person name="Grigoriev I.V."/>
            <person name="Martin F.M."/>
            <person name="Hacquard S."/>
        </authorList>
    </citation>
    <scope>NUCLEOTIDE SEQUENCE [LARGE SCALE GENOMIC DNA]</scope>
    <source>
        <strain evidence="2 3">MPI-SDFR-AT-0080</strain>
    </source>
</reference>
<comment type="caution">
    <text evidence="2">The sequence shown here is derived from an EMBL/GenBank/DDBJ whole genome shotgun (WGS) entry which is preliminary data.</text>
</comment>
<feature type="region of interest" description="Disordered" evidence="1">
    <location>
        <begin position="164"/>
        <end position="188"/>
    </location>
</feature>
<dbReference type="EMBL" id="JAGTJR010000040">
    <property type="protein sequence ID" value="KAH7032324.1"/>
    <property type="molecule type" value="Genomic_DNA"/>
</dbReference>
<protein>
    <submittedName>
        <fullName evidence="2">Uncharacterized protein</fullName>
    </submittedName>
</protein>
<name>A0ABQ8FX71_9PEZI</name>
<gene>
    <name evidence="2" type="ORF">B0J12DRAFT_767398</name>
</gene>
<sequence length="315" mass="34612">MPLLASSTRKGKKLTAKGRPTANATTSKESARVDPPPSSSSPPTTTTSSTTQPTSTTLAPTQCPQEAQTLPTHPPSTSSSTTTTSSSSSSTTNEAAAPPNPHPSPSHANPRRAPLQWVWAYLDPPNPIFPTTYQPLAPLKTWSQWASQRDAELSLHPDIRHFSAHPARPARRERKRQDVQRWARADEQEERRRIGAERAAIAAERARLEAERRRRAVQEGGTAQVYGEEQEYEESPYREAMESFTDQWLGESGERRGGMGGQGDRNSRRCVGVREGSTHRRGRFGLGSCRAGRESSRWKTVGLVIGSLLDRLDGA</sequence>
<organism evidence="2 3">
    <name type="scientific">Macrophomina phaseolina</name>
    <dbReference type="NCBI Taxonomy" id="35725"/>
    <lineage>
        <taxon>Eukaryota</taxon>
        <taxon>Fungi</taxon>
        <taxon>Dikarya</taxon>
        <taxon>Ascomycota</taxon>
        <taxon>Pezizomycotina</taxon>
        <taxon>Dothideomycetes</taxon>
        <taxon>Dothideomycetes incertae sedis</taxon>
        <taxon>Botryosphaeriales</taxon>
        <taxon>Botryosphaeriaceae</taxon>
        <taxon>Macrophomina</taxon>
    </lineage>
</organism>
<dbReference type="Proteomes" id="UP000774617">
    <property type="component" value="Unassembled WGS sequence"/>
</dbReference>
<keyword evidence="3" id="KW-1185">Reference proteome</keyword>
<accession>A0ABQ8FX71</accession>